<dbReference type="AlphaFoldDB" id="A0AAV5SW08"/>
<dbReference type="Proteomes" id="UP001432027">
    <property type="component" value="Unassembled WGS sequence"/>
</dbReference>
<reference evidence="1" key="1">
    <citation type="submission" date="2023-10" db="EMBL/GenBank/DDBJ databases">
        <title>Genome assembly of Pristionchus species.</title>
        <authorList>
            <person name="Yoshida K."/>
            <person name="Sommer R.J."/>
        </authorList>
    </citation>
    <scope>NUCLEOTIDE SEQUENCE</scope>
    <source>
        <strain evidence="1">RS0144</strain>
    </source>
</reference>
<evidence type="ECO:0000313" key="2">
    <source>
        <dbReference type="Proteomes" id="UP001432027"/>
    </source>
</evidence>
<sequence>MANAEDTLNFKEIDVLPNHTLAYQTDDGTIFHHKTDAPQRLYVGWLGKRPQARLPHPEITTIAAYENAVYICANRKIYRVTFTPPATIIVVFVRDVFEDSQVFRMGLCSRVLRNGTMTAYRMWEHFNDDGVVVDVEEGSLTGLTLVGIHRGKAFYAKTNCGGVITIRQLCDNVYEINLPQSVRPNLLIRDAWNMIYIENDRTLFILDSNTMEFLPPLRIQGADIACVPTGIRNGEMYAMCRGAVTWYYMIAKLPEIYLPH</sequence>
<name>A0AAV5SW08_9BILA</name>
<keyword evidence="2" id="KW-1185">Reference proteome</keyword>
<proteinExistence type="predicted"/>
<organism evidence="1 2">
    <name type="scientific">Pristionchus entomophagus</name>
    <dbReference type="NCBI Taxonomy" id="358040"/>
    <lineage>
        <taxon>Eukaryota</taxon>
        <taxon>Metazoa</taxon>
        <taxon>Ecdysozoa</taxon>
        <taxon>Nematoda</taxon>
        <taxon>Chromadorea</taxon>
        <taxon>Rhabditida</taxon>
        <taxon>Rhabditina</taxon>
        <taxon>Diplogasteromorpha</taxon>
        <taxon>Diplogasteroidea</taxon>
        <taxon>Neodiplogasteridae</taxon>
        <taxon>Pristionchus</taxon>
    </lineage>
</organism>
<comment type="caution">
    <text evidence="1">The sequence shown here is derived from an EMBL/GenBank/DDBJ whole genome shotgun (WGS) entry which is preliminary data.</text>
</comment>
<dbReference type="EMBL" id="BTSX01000002">
    <property type="protein sequence ID" value="GMS86932.1"/>
    <property type="molecule type" value="Genomic_DNA"/>
</dbReference>
<accession>A0AAV5SW08</accession>
<evidence type="ECO:0000313" key="1">
    <source>
        <dbReference type="EMBL" id="GMS86932.1"/>
    </source>
</evidence>
<protein>
    <submittedName>
        <fullName evidence="1">Uncharacterized protein</fullName>
    </submittedName>
</protein>
<gene>
    <name evidence="1" type="ORF">PENTCL1PPCAC_9107</name>
</gene>